<evidence type="ECO:0000256" key="12">
    <source>
        <dbReference type="PIRNR" id="PIRNR003097"/>
    </source>
</evidence>
<feature type="domain" description="FtsX extracellular" evidence="15">
    <location>
        <begin position="56"/>
        <end position="161"/>
    </location>
</feature>
<comment type="similarity">
    <text evidence="3 12">Belongs to the ABC-4 integral membrane protein family. FtsX subfamily.</text>
</comment>
<feature type="domain" description="ABC3 transporter permease C-terminal" evidence="14">
    <location>
        <begin position="185"/>
        <end position="303"/>
    </location>
</feature>
<dbReference type="PANTHER" id="PTHR47755:SF1">
    <property type="entry name" value="CELL DIVISION PROTEIN FTSX"/>
    <property type="match status" value="1"/>
</dbReference>
<proteinExistence type="inferred from homology"/>
<dbReference type="Pfam" id="PF18075">
    <property type="entry name" value="FtsX_ECD"/>
    <property type="match status" value="1"/>
</dbReference>
<evidence type="ECO:0000256" key="13">
    <source>
        <dbReference type="SAM" id="Phobius"/>
    </source>
</evidence>
<evidence type="ECO:0000256" key="10">
    <source>
        <dbReference type="ARBA" id="ARBA00023136"/>
    </source>
</evidence>
<dbReference type="InterPro" id="IPR047929">
    <property type="entry name" value="FtsX_actino"/>
</dbReference>
<evidence type="ECO:0000256" key="3">
    <source>
        <dbReference type="ARBA" id="ARBA00007379"/>
    </source>
</evidence>
<evidence type="ECO:0000256" key="6">
    <source>
        <dbReference type="ARBA" id="ARBA00022475"/>
    </source>
</evidence>
<dbReference type="EMBL" id="SHLA01000001">
    <property type="protein sequence ID" value="RZU61713.1"/>
    <property type="molecule type" value="Genomic_DNA"/>
</dbReference>
<dbReference type="PANTHER" id="PTHR47755">
    <property type="entry name" value="CELL DIVISION PROTEIN FTSX"/>
    <property type="match status" value="1"/>
</dbReference>
<comment type="caution">
    <text evidence="16">The sequence shown here is derived from an EMBL/GenBank/DDBJ whole genome shotgun (WGS) entry which is preliminary data.</text>
</comment>
<keyword evidence="10 12" id="KW-0472">Membrane</keyword>
<organism evidence="16 17">
    <name type="scientific">Zhihengliuella halotolerans</name>
    <dbReference type="NCBI Taxonomy" id="370736"/>
    <lineage>
        <taxon>Bacteria</taxon>
        <taxon>Bacillati</taxon>
        <taxon>Actinomycetota</taxon>
        <taxon>Actinomycetes</taxon>
        <taxon>Micrococcales</taxon>
        <taxon>Micrococcaceae</taxon>
        <taxon>Zhihengliuella</taxon>
    </lineage>
</organism>
<evidence type="ECO:0000259" key="15">
    <source>
        <dbReference type="Pfam" id="PF18075"/>
    </source>
</evidence>
<keyword evidence="7 12" id="KW-0132">Cell division</keyword>
<evidence type="ECO:0000256" key="11">
    <source>
        <dbReference type="ARBA" id="ARBA00023306"/>
    </source>
</evidence>
<evidence type="ECO:0000256" key="9">
    <source>
        <dbReference type="ARBA" id="ARBA00022989"/>
    </source>
</evidence>
<keyword evidence="17" id="KW-1185">Reference proteome</keyword>
<dbReference type="InterPro" id="IPR004513">
    <property type="entry name" value="FtsX"/>
</dbReference>
<evidence type="ECO:0000256" key="7">
    <source>
        <dbReference type="ARBA" id="ARBA00022618"/>
    </source>
</evidence>
<dbReference type="Pfam" id="PF02687">
    <property type="entry name" value="FtsX"/>
    <property type="match status" value="1"/>
</dbReference>
<comment type="function">
    <text evidence="1">Part of the ABC transporter FtsEX involved in cellular division.</text>
</comment>
<dbReference type="PIRSF" id="PIRSF003097">
    <property type="entry name" value="FtsX"/>
    <property type="match status" value="1"/>
</dbReference>
<dbReference type="AlphaFoldDB" id="A0A4Q8ADK4"/>
<gene>
    <name evidence="16" type="ORF">EV380_1291</name>
</gene>
<name>A0A4Q8ADK4_9MICC</name>
<evidence type="ECO:0000256" key="5">
    <source>
        <dbReference type="ARBA" id="ARBA00021907"/>
    </source>
</evidence>
<dbReference type="InterPro" id="IPR003838">
    <property type="entry name" value="ABC3_permease_C"/>
</dbReference>
<evidence type="ECO:0000313" key="17">
    <source>
        <dbReference type="Proteomes" id="UP000292685"/>
    </source>
</evidence>
<dbReference type="Gene3D" id="3.30.70.3040">
    <property type="match status" value="1"/>
</dbReference>
<protein>
    <recommendedName>
        <fullName evidence="5 12">Cell division protein FtsX</fullName>
    </recommendedName>
</protein>
<evidence type="ECO:0000256" key="1">
    <source>
        <dbReference type="ARBA" id="ARBA00003552"/>
    </source>
</evidence>
<comment type="subunit">
    <text evidence="4">Forms a membrane-associated complex with FtsE.</text>
</comment>
<keyword evidence="8 13" id="KW-0812">Transmembrane</keyword>
<keyword evidence="9 13" id="KW-1133">Transmembrane helix</keyword>
<evidence type="ECO:0000256" key="8">
    <source>
        <dbReference type="ARBA" id="ARBA00022692"/>
    </source>
</evidence>
<evidence type="ECO:0000313" key="16">
    <source>
        <dbReference type="EMBL" id="RZU61713.1"/>
    </source>
</evidence>
<evidence type="ECO:0000256" key="4">
    <source>
        <dbReference type="ARBA" id="ARBA00011160"/>
    </source>
</evidence>
<feature type="transmembrane region" description="Helical" evidence="13">
    <location>
        <begin position="177"/>
        <end position="203"/>
    </location>
</feature>
<feature type="transmembrane region" description="Helical" evidence="13">
    <location>
        <begin position="223"/>
        <end position="256"/>
    </location>
</feature>
<sequence>MRLAFILSEIGSGLRRNLSMVISVILVTFVSLSFIGGAALLQMQINQMKDYWYDKVQVSIFLCADNSGAQTCAAGAITDEQRSDIESMMDSPAVAPYVDSYQHETQAEALTHFQDQFENSPIVDTVTADQLPESFRVRLVDPEKYEVINELFSSMEGVDVVVDQRELLEQIFSIMNVASLVSLGIAGVMIVCAVLLVATTIRLSAFSRRRETGIMRLVGASKLVIQLPFVLEGVIAAVIGALLASGALWAVARYFIEGHLAQQYPGTAFIASSQVWVIAPGLVILGAVLAGIASMLTLRRYLKV</sequence>
<dbReference type="GO" id="GO:0005886">
    <property type="term" value="C:plasma membrane"/>
    <property type="evidence" value="ECO:0007669"/>
    <property type="project" value="UniProtKB-SubCell"/>
</dbReference>
<evidence type="ECO:0000256" key="2">
    <source>
        <dbReference type="ARBA" id="ARBA00004651"/>
    </source>
</evidence>
<dbReference type="RefSeq" id="WP_102157799.1">
    <property type="nucleotide sequence ID" value="NZ_PGGT01000011.1"/>
</dbReference>
<keyword evidence="11 12" id="KW-0131">Cell cycle</keyword>
<comment type="subcellular location">
    <subcellularLocation>
        <location evidence="2">Cell membrane</location>
        <topology evidence="2">Multi-pass membrane protein</topology>
    </subcellularLocation>
</comment>
<dbReference type="GO" id="GO:0051301">
    <property type="term" value="P:cell division"/>
    <property type="evidence" value="ECO:0007669"/>
    <property type="project" value="UniProtKB-KW"/>
</dbReference>
<feature type="transmembrane region" description="Helical" evidence="13">
    <location>
        <begin position="21"/>
        <end position="45"/>
    </location>
</feature>
<accession>A0A4Q8ADK4</accession>
<dbReference type="NCBIfam" id="NF038346">
    <property type="entry name" value="FtsX_actino"/>
    <property type="match status" value="1"/>
</dbReference>
<dbReference type="OrthoDB" id="9812531at2"/>
<reference evidence="16 17" key="1">
    <citation type="submission" date="2019-02" db="EMBL/GenBank/DDBJ databases">
        <title>Sequencing the genomes of 1000 actinobacteria strains.</title>
        <authorList>
            <person name="Klenk H.-P."/>
        </authorList>
    </citation>
    <scope>NUCLEOTIDE SEQUENCE [LARGE SCALE GENOMIC DNA]</scope>
    <source>
        <strain evidence="16 17">DSM 17364</strain>
    </source>
</reference>
<evidence type="ECO:0000259" key="14">
    <source>
        <dbReference type="Pfam" id="PF02687"/>
    </source>
</evidence>
<dbReference type="InterPro" id="IPR040690">
    <property type="entry name" value="FtsX_ECD"/>
</dbReference>
<keyword evidence="6 12" id="KW-1003">Cell membrane</keyword>
<feature type="transmembrane region" description="Helical" evidence="13">
    <location>
        <begin position="276"/>
        <end position="298"/>
    </location>
</feature>
<dbReference type="Proteomes" id="UP000292685">
    <property type="component" value="Unassembled WGS sequence"/>
</dbReference>